<name>L9VZ93_9EURY</name>
<gene>
    <name evidence="2" type="ORF">C495_14377</name>
</gene>
<dbReference type="eggNOG" id="ENOG502N5GK">
    <property type="taxonomic scope" value="Archaea"/>
</dbReference>
<keyword evidence="1" id="KW-0812">Transmembrane</keyword>
<protein>
    <submittedName>
        <fullName evidence="2">NAD-specific glutamate dehydrogenase</fullName>
    </submittedName>
</protein>
<sequence length="594" mass="65682">MLVDLLADLLKLFAQALGRSFDVFGVRIAVVDRFLEFLDGCLDVTTQVVVDFLFVLLEQRLGALDRRFGRVAGLDALAFLFVLFGVFLGFGLHLFDLGVGESGTTLDGDLLACAGAFVLCAHVDDAVFVNGERDLDLWGACRRWRDVGQVELAEHLVFLCEFALALEDTDLHGGLVVRRGREDLRLFGRNRRVLLDEPLEEATFDLDPQRERRDVEQHDVVDLAAENATLNRRAQRDGLVGVDVLLRLLAGELFDLLTDLWHPGRATDQQDLVDVVFAVAGVLECLLGRLDGALDQVAGQRLELGASHGLLQVDRAVVGGRNKRQVDLGLLARGEFDLGLFGGVFEPLEGLSVLAEVHPVFGFELLCKPVDDRLVPVVATEVVVTVRCDDFVDAAAEVENRDVERATTEVVDEHGLVGVVVEAVGHRRGGWLVDDALDLEAGDLAGVFGRLTLSIREVRGNGDDSLLYFVAEILFSVAFDLLKDHRRDLLRRILLILDLDGVVVFADVAFDRGDRLFGVLDRLIFRRLADESLVVVGKRDDGGRRPLTFGVDDDLRVATFHHRERAVRRPKVNSENFVARHRGGLLCALCFKAY</sequence>
<organism evidence="2 3">
    <name type="scientific">Natronorubrum sulfidifaciens JCM 14089</name>
    <dbReference type="NCBI Taxonomy" id="1230460"/>
    <lineage>
        <taxon>Archaea</taxon>
        <taxon>Methanobacteriati</taxon>
        <taxon>Methanobacteriota</taxon>
        <taxon>Stenosarchaea group</taxon>
        <taxon>Halobacteria</taxon>
        <taxon>Halobacteriales</taxon>
        <taxon>Natrialbaceae</taxon>
        <taxon>Natronorubrum</taxon>
    </lineage>
</organism>
<proteinExistence type="predicted"/>
<evidence type="ECO:0000313" key="3">
    <source>
        <dbReference type="Proteomes" id="UP000011661"/>
    </source>
</evidence>
<keyword evidence="1" id="KW-1133">Transmembrane helix</keyword>
<evidence type="ECO:0000256" key="1">
    <source>
        <dbReference type="SAM" id="Phobius"/>
    </source>
</evidence>
<dbReference type="Pfam" id="PF10712">
    <property type="entry name" value="NAD-GH"/>
    <property type="match status" value="1"/>
</dbReference>
<keyword evidence="1" id="KW-0472">Membrane</keyword>
<keyword evidence="3" id="KW-1185">Reference proteome</keyword>
<evidence type="ECO:0000313" key="2">
    <source>
        <dbReference type="EMBL" id="ELY42509.1"/>
    </source>
</evidence>
<accession>L9VZ93</accession>
<comment type="caution">
    <text evidence="2">The sequence shown here is derived from an EMBL/GenBank/DDBJ whole genome shotgun (WGS) entry which is preliminary data.</text>
</comment>
<feature type="transmembrane region" description="Helical" evidence="1">
    <location>
        <begin position="76"/>
        <end position="95"/>
    </location>
</feature>
<dbReference type="InterPro" id="IPR019651">
    <property type="entry name" value="Glutamate_DH_NAD-spec"/>
</dbReference>
<dbReference type="Proteomes" id="UP000011661">
    <property type="component" value="Unassembled WGS sequence"/>
</dbReference>
<dbReference type="AlphaFoldDB" id="L9VZ93"/>
<reference evidence="2 3" key="1">
    <citation type="journal article" date="2014" name="PLoS Genet.">
        <title>Phylogenetically driven sequencing of extremely halophilic archaea reveals strategies for static and dynamic osmo-response.</title>
        <authorList>
            <person name="Becker E.A."/>
            <person name="Seitzer P.M."/>
            <person name="Tritt A."/>
            <person name="Larsen D."/>
            <person name="Krusor M."/>
            <person name="Yao A.I."/>
            <person name="Wu D."/>
            <person name="Madern D."/>
            <person name="Eisen J.A."/>
            <person name="Darling A.E."/>
            <person name="Facciotti M.T."/>
        </authorList>
    </citation>
    <scope>NUCLEOTIDE SEQUENCE [LARGE SCALE GENOMIC DNA]</scope>
    <source>
        <strain evidence="2 3">JCM 14089</strain>
    </source>
</reference>
<dbReference type="EMBL" id="AOHX01000045">
    <property type="protein sequence ID" value="ELY42509.1"/>
    <property type="molecule type" value="Genomic_DNA"/>
</dbReference>